<evidence type="ECO:0000313" key="2">
    <source>
        <dbReference type="Proteomes" id="UP001164539"/>
    </source>
</evidence>
<keyword evidence="2" id="KW-1185">Reference proteome</keyword>
<proteinExistence type="predicted"/>
<dbReference type="Proteomes" id="UP001164539">
    <property type="component" value="Chromosome 7"/>
</dbReference>
<dbReference type="EMBL" id="CM051400">
    <property type="protein sequence ID" value="KAJ4714453.1"/>
    <property type="molecule type" value="Genomic_DNA"/>
</dbReference>
<gene>
    <name evidence="1" type="ORF">OWV82_012940</name>
</gene>
<reference evidence="1 2" key="1">
    <citation type="journal article" date="2023" name="Science">
        <title>Complex scaffold remodeling in plant triterpene biosynthesis.</title>
        <authorList>
            <person name="De La Pena R."/>
            <person name="Hodgson H."/>
            <person name="Liu J.C."/>
            <person name="Stephenson M.J."/>
            <person name="Martin A.C."/>
            <person name="Owen C."/>
            <person name="Harkess A."/>
            <person name="Leebens-Mack J."/>
            <person name="Jimenez L.E."/>
            <person name="Osbourn A."/>
            <person name="Sattely E.S."/>
        </authorList>
    </citation>
    <scope>NUCLEOTIDE SEQUENCE [LARGE SCALE GENOMIC DNA]</scope>
    <source>
        <strain evidence="2">cv. JPN11</strain>
        <tissue evidence="1">Leaf</tissue>
    </source>
</reference>
<protein>
    <submittedName>
        <fullName evidence="1">Protein indeterminate-domain like</fullName>
    </submittedName>
</protein>
<name>A0ACC1XSY2_MELAZ</name>
<organism evidence="1 2">
    <name type="scientific">Melia azedarach</name>
    <name type="common">Chinaberry tree</name>
    <dbReference type="NCBI Taxonomy" id="155640"/>
    <lineage>
        <taxon>Eukaryota</taxon>
        <taxon>Viridiplantae</taxon>
        <taxon>Streptophyta</taxon>
        <taxon>Embryophyta</taxon>
        <taxon>Tracheophyta</taxon>
        <taxon>Spermatophyta</taxon>
        <taxon>Magnoliopsida</taxon>
        <taxon>eudicotyledons</taxon>
        <taxon>Gunneridae</taxon>
        <taxon>Pentapetalae</taxon>
        <taxon>rosids</taxon>
        <taxon>malvids</taxon>
        <taxon>Sapindales</taxon>
        <taxon>Meliaceae</taxon>
        <taxon>Melia</taxon>
    </lineage>
</organism>
<sequence>MPVDLENSSTASGEASVSSSSKKKAPPKSTIKKKRSLPGTPDPDAEVIALSPKTLLATNRFVCEICNKGFQRDQNLQLHRRGHNLPWKLRQRSSKEVKKRVYVCPETSCVHHDPSRALGDLTGIKKHFCRKHGEKKWKCEKCTKKYAVQSDFKAHAKVCGTKEYKCDCGSKFSRRDSFITHRAFCDMLTKEGARAPPNQGEGLVDTDSDSDPKVQPVDSSSPTPPPAAAQAPAPAPPPPAAPQASDAISSSVSPVQTRDTEMAENSPQVVEEAAAAAGLNGSCSSSSSSSSGCKSNTVFASLFASSTASGAFKPSQTLALTDLMRAMARPDLPTDGASSVVEPFALCLATAGSSIFGTSGQERRQYGTQSQAAMSATALLQKAAQMGATTSNSSLLCGLGLVPSSLSSAQQDSVPWGNNRPIDSENATVPAGLGLGLHCDGSSGLKELMMGTPSVFGPKQPTLDFLGLGMAAGGAIPSNCISTRNGGGRDVAAAAAPFEGKGGEEIAGNDASSSS</sequence>
<comment type="caution">
    <text evidence="1">The sequence shown here is derived from an EMBL/GenBank/DDBJ whole genome shotgun (WGS) entry which is preliminary data.</text>
</comment>
<accession>A0ACC1XSY2</accession>
<evidence type="ECO:0000313" key="1">
    <source>
        <dbReference type="EMBL" id="KAJ4714453.1"/>
    </source>
</evidence>